<organism evidence="1 2">
    <name type="scientific">Brachionus plicatilis</name>
    <name type="common">Marine rotifer</name>
    <name type="synonym">Brachionus muelleri</name>
    <dbReference type="NCBI Taxonomy" id="10195"/>
    <lineage>
        <taxon>Eukaryota</taxon>
        <taxon>Metazoa</taxon>
        <taxon>Spiralia</taxon>
        <taxon>Gnathifera</taxon>
        <taxon>Rotifera</taxon>
        <taxon>Eurotatoria</taxon>
        <taxon>Monogononta</taxon>
        <taxon>Pseudotrocha</taxon>
        <taxon>Ploima</taxon>
        <taxon>Brachionidae</taxon>
        <taxon>Brachionus</taxon>
    </lineage>
</organism>
<name>A0A3M7P3T3_BRAPC</name>
<sequence length="132" mass="15470">MKQMFFFYIILNNFVLKPPAMIVQKNCDICFLLNLKLKLINLNFKFLINHGTGKKKKSYQCFLGLFKSSRDFDSTDFFLAIRKTRPLSARLPLIFRTNRFAFGTSLLSETRSLINEHAISFADRAFRVETTR</sequence>
<gene>
    <name evidence="1" type="ORF">BpHYR1_000820</name>
</gene>
<dbReference type="Proteomes" id="UP000276133">
    <property type="component" value="Unassembled WGS sequence"/>
</dbReference>
<proteinExistence type="predicted"/>
<protein>
    <submittedName>
        <fullName evidence="1">Uncharacterized protein</fullName>
    </submittedName>
</protein>
<dbReference type="AlphaFoldDB" id="A0A3M7P3T3"/>
<keyword evidence="2" id="KW-1185">Reference proteome</keyword>
<dbReference type="EMBL" id="REGN01013686">
    <property type="protein sequence ID" value="RMZ93599.1"/>
    <property type="molecule type" value="Genomic_DNA"/>
</dbReference>
<evidence type="ECO:0000313" key="1">
    <source>
        <dbReference type="EMBL" id="RMZ93599.1"/>
    </source>
</evidence>
<reference evidence="1 2" key="1">
    <citation type="journal article" date="2018" name="Sci. Rep.">
        <title>Genomic signatures of local adaptation to the degree of environmental predictability in rotifers.</title>
        <authorList>
            <person name="Franch-Gras L."/>
            <person name="Hahn C."/>
            <person name="Garcia-Roger E.M."/>
            <person name="Carmona M.J."/>
            <person name="Serra M."/>
            <person name="Gomez A."/>
        </authorList>
    </citation>
    <scope>NUCLEOTIDE SEQUENCE [LARGE SCALE GENOMIC DNA]</scope>
    <source>
        <strain evidence="1">HYR1</strain>
    </source>
</reference>
<comment type="caution">
    <text evidence="1">The sequence shown here is derived from an EMBL/GenBank/DDBJ whole genome shotgun (WGS) entry which is preliminary data.</text>
</comment>
<evidence type="ECO:0000313" key="2">
    <source>
        <dbReference type="Proteomes" id="UP000276133"/>
    </source>
</evidence>
<accession>A0A3M7P3T3</accession>